<evidence type="ECO:0000259" key="8">
    <source>
        <dbReference type="Pfam" id="PF00725"/>
    </source>
</evidence>
<evidence type="ECO:0000256" key="2">
    <source>
        <dbReference type="ARBA" id="ARBA00022832"/>
    </source>
</evidence>
<evidence type="ECO:0000259" key="9">
    <source>
        <dbReference type="Pfam" id="PF02737"/>
    </source>
</evidence>
<feature type="domain" description="3-hydroxyacyl-CoA dehydrogenase NAD binding" evidence="9">
    <location>
        <begin position="12"/>
        <end position="194"/>
    </location>
</feature>
<dbReference type="InterPro" id="IPR008927">
    <property type="entry name" value="6-PGluconate_DH-like_C_sf"/>
</dbReference>
<protein>
    <submittedName>
        <fullName evidence="10">3-hydroxyacyl-CoA dehydrogenase/enoyl-CoA hydratase family protein</fullName>
    </submittedName>
</protein>
<proteinExistence type="predicted"/>
<dbReference type="InterPro" id="IPR006108">
    <property type="entry name" value="3HC_DH_C"/>
</dbReference>
<dbReference type="UniPathway" id="UPA00659"/>
<evidence type="ECO:0000313" key="10">
    <source>
        <dbReference type="EMBL" id="QLG89844.1"/>
    </source>
</evidence>
<evidence type="ECO:0000256" key="7">
    <source>
        <dbReference type="ARBA" id="ARBA00049556"/>
    </source>
</evidence>
<accession>A0A7H9BRH1</accession>
<dbReference type="InterPro" id="IPR029045">
    <property type="entry name" value="ClpP/crotonase-like_dom_sf"/>
</dbReference>
<dbReference type="GO" id="GO:0070403">
    <property type="term" value="F:NAD+ binding"/>
    <property type="evidence" value="ECO:0007669"/>
    <property type="project" value="InterPro"/>
</dbReference>
<comment type="catalytic activity">
    <reaction evidence="7">
        <text>a (3S)-3-hydroxyacyl-CoA + NAD(+) = a 3-oxoacyl-CoA + NADH + H(+)</text>
        <dbReference type="Rhea" id="RHEA:22432"/>
        <dbReference type="ChEBI" id="CHEBI:15378"/>
        <dbReference type="ChEBI" id="CHEBI:57318"/>
        <dbReference type="ChEBI" id="CHEBI:57540"/>
        <dbReference type="ChEBI" id="CHEBI:57945"/>
        <dbReference type="ChEBI" id="CHEBI:90726"/>
        <dbReference type="EC" id="1.1.1.35"/>
    </reaction>
</comment>
<keyword evidence="6" id="KW-0443">Lipid metabolism</keyword>
<dbReference type="InterPro" id="IPR006176">
    <property type="entry name" value="3-OHacyl-CoA_DH_NAD-bd"/>
</dbReference>
<dbReference type="PANTHER" id="PTHR48075">
    <property type="entry name" value="3-HYDROXYACYL-COA DEHYDROGENASE FAMILY PROTEIN"/>
    <property type="match status" value="1"/>
</dbReference>
<dbReference type="GO" id="GO:0003857">
    <property type="term" value="F:(3S)-3-hydroxyacyl-CoA dehydrogenase (NAD+) activity"/>
    <property type="evidence" value="ECO:0007669"/>
    <property type="project" value="UniProtKB-EC"/>
</dbReference>
<dbReference type="EMBL" id="CP058627">
    <property type="protein sequence ID" value="QLG89844.1"/>
    <property type="molecule type" value="Genomic_DNA"/>
</dbReference>
<keyword evidence="2" id="KW-0276">Fatty acid metabolism</keyword>
<dbReference type="SUPFAM" id="SSF52096">
    <property type="entry name" value="ClpP/crotonase"/>
    <property type="match status" value="1"/>
</dbReference>
<dbReference type="Gene3D" id="1.10.1040.50">
    <property type="match status" value="1"/>
</dbReference>
<keyword evidence="5" id="KW-0520">NAD</keyword>
<dbReference type="InterPro" id="IPR001753">
    <property type="entry name" value="Enoyl-CoA_hydra/iso"/>
</dbReference>
<keyword evidence="3" id="KW-0442">Lipid degradation</keyword>
<dbReference type="PANTHER" id="PTHR48075:SF7">
    <property type="entry name" value="3-HYDROXYACYL-COA DEHYDROGENASE-RELATED"/>
    <property type="match status" value="1"/>
</dbReference>
<evidence type="ECO:0000256" key="3">
    <source>
        <dbReference type="ARBA" id="ARBA00022963"/>
    </source>
</evidence>
<comment type="pathway">
    <text evidence="1">Lipid metabolism; fatty acid beta-oxidation.</text>
</comment>
<name>A0A7H9BRH1_9NEIS</name>
<dbReference type="Pfam" id="PF02737">
    <property type="entry name" value="3HCDH_N"/>
    <property type="match status" value="1"/>
</dbReference>
<dbReference type="SUPFAM" id="SSF48179">
    <property type="entry name" value="6-phosphogluconate dehydrogenase C-terminal domain-like"/>
    <property type="match status" value="2"/>
</dbReference>
<dbReference type="GO" id="GO:0006635">
    <property type="term" value="P:fatty acid beta-oxidation"/>
    <property type="evidence" value="ECO:0007669"/>
    <property type="project" value="UniProtKB-UniPathway"/>
</dbReference>
<dbReference type="Gene3D" id="3.90.226.10">
    <property type="entry name" value="2-enoyl-CoA Hydratase, Chain A, domain 1"/>
    <property type="match status" value="1"/>
</dbReference>
<evidence type="ECO:0000256" key="5">
    <source>
        <dbReference type="ARBA" id="ARBA00023027"/>
    </source>
</evidence>
<keyword evidence="4" id="KW-0560">Oxidoreductase</keyword>
<gene>
    <name evidence="10" type="ORF">HQ393_06120</name>
</gene>
<dbReference type="Proteomes" id="UP000509597">
    <property type="component" value="Chromosome"/>
</dbReference>
<evidence type="ECO:0000256" key="1">
    <source>
        <dbReference type="ARBA" id="ARBA00005005"/>
    </source>
</evidence>
<dbReference type="Pfam" id="PF00725">
    <property type="entry name" value="3HCDH"/>
    <property type="match status" value="1"/>
</dbReference>
<dbReference type="Gene3D" id="3.40.50.720">
    <property type="entry name" value="NAD(P)-binding Rossmann-like Domain"/>
    <property type="match status" value="1"/>
</dbReference>
<evidence type="ECO:0000256" key="6">
    <source>
        <dbReference type="ARBA" id="ARBA00023098"/>
    </source>
</evidence>
<dbReference type="SUPFAM" id="SSF51735">
    <property type="entry name" value="NAD(P)-binding Rossmann-fold domains"/>
    <property type="match status" value="1"/>
</dbReference>
<evidence type="ECO:0000256" key="4">
    <source>
        <dbReference type="ARBA" id="ARBA00023002"/>
    </source>
</evidence>
<organism evidence="10 11">
    <name type="scientific">Chitinibacter bivalviorum</name>
    <dbReference type="NCBI Taxonomy" id="2739434"/>
    <lineage>
        <taxon>Bacteria</taxon>
        <taxon>Pseudomonadati</taxon>
        <taxon>Pseudomonadota</taxon>
        <taxon>Betaproteobacteria</taxon>
        <taxon>Neisseriales</taxon>
        <taxon>Chitinibacteraceae</taxon>
        <taxon>Chitinibacter</taxon>
    </lineage>
</organism>
<reference evidence="10 11" key="1">
    <citation type="submission" date="2020-07" db="EMBL/GenBank/DDBJ databases">
        <title>Complete genome sequence of Chitinibacter sp. 2T18.</title>
        <authorList>
            <person name="Bae J.-W."/>
            <person name="Choi J.-W."/>
        </authorList>
    </citation>
    <scope>NUCLEOTIDE SEQUENCE [LARGE SCALE GENOMIC DNA]</scope>
    <source>
        <strain evidence="10 11">2T18</strain>
    </source>
</reference>
<sequence length="796" mass="85560">MNKSTLTHIRRVAVLGAGVMGAQIAAHLSNAGIATVLFDLPAPSGDANGIALKAIENLKKLKPAPLMSAIRVDGITPANYGSDLALLADCDLVIEAIAERLDWKSDLYAKIAQHLAPHAILATNTSGLSIEALAQSVPAEVKSRFCGIHFFNPPRYMYLVEIIPTQACESALLDKLETFLTMRLGKGVVRAKDTPNFIANRIGVFSMLATIKHAQAFGVRFDVVDDLTGPRLGRPKSATFRTADVVGLDTFAHVVKTMTDTLGDDPWHSLFVTPEWLQQLIANGALGQKTRQGIYKKVGKELFVLDPNVGDYVAGGQKGSEAVKAILKISSPAERIAALRASDLPEAQFIWACLRDVWHYIAVQLEHIAGNARDVDFAIRWGFGWNQGPFEMWQAAGWQAVANAIAEDIAAGKTLSATPLPSWVLSRDGVHTSDGSLDAASGALVARSHLPVYQRQLYPPLVLGEAAADFGQTIYENDSVRMWLPPASTGGGDVPVLSFTTKAHCIGANVLAGVQESIKIAEQYYPGLVIWHPEAPFSVGADLMSMGPAFMTGDFAAIENMVAEFQNTSQAIKYAKVPVVGAAQGYAFGGGCEFLMHCARVVAHVETYIGLVEVGVGLLPAGGGCKEFALRASKLARNGNILEVLKDYYLAMATAKVGTSAEEGQQIGYLKESDIVVMNANELLFVAQAQVRAMAATGYRAPVAPKGFAVAGRSGAATIRGQLVNMLEGGFISKYDYHIGMQIADVVTGGDVEAGTLVNEDWILKLERERFMGLLKKGKTQERIMHMIEFNKPLRN</sequence>
<dbReference type="AlphaFoldDB" id="A0A7H9BRH1"/>
<feature type="domain" description="3-hydroxyacyl-CoA dehydrogenase C-terminal" evidence="8">
    <location>
        <begin position="197"/>
        <end position="296"/>
    </location>
</feature>
<dbReference type="InterPro" id="IPR036291">
    <property type="entry name" value="NAD(P)-bd_dom_sf"/>
</dbReference>
<dbReference type="CDD" id="cd06558">
    <property type="entry name" value="crotonase-like"/>
    <property type="match status" value="1"/>
</dbReference>
<dbReference type="Pfam" id="PF00378">
    <property type="entry name" value="ECH_1"/>
    <property type="match status" value="1"/>
</dbReference>
<evidence type="ECO:0000313" key="11">
    <source>
        <dbReference type="Proteomes" id="UP000509597"/>
    </source>
</evidence>
<keyword evidence="11" id="KW-1185">Reference proteome</keyword>
<dbReference type="KEGG" id="chiz:HQ393_06120"/>